<dbReference type="OrthoDB" id="411372at2759"/>
<feature type="zinc finger region" description="C3H1-type" evidence="5">
    <location>
        <begin position="12"/>
        <end position="40"/>
    </location>
</feature>
<dbReference type="AlphaFoldDB" id="A0A8H5M6B6"/>
<sequence>MQACHRKPPLKKRHTKPCRFFQTSRCPLSAQECDFAHILSNEAPLQSPNLCRYYAAGRCGNGSSCRFRHVMERSEGWSHYTKLEDMKPQQHSKYRSDIAAKLVDEQDVETAIMLRSPSTSKKMPVPIEVPPPFDARYPASPTGWRSPYVNPLASPIYSPRIPPPQLYYSEFFSHSAESSATLSTSTSSSLSDDVIFVTDDPKYNEHHHQYQSQVRIADEQPHIHVPPFNIGSPSTHVPVLSLDTSYPTLPNMYGTYGFQQPISPSFRSVIKTRTQSRSASRHKAVNYRTKPCRFYKADGSCPNGSECTFIHDEPSPVDSPLSQSEKLPPCLPPKPVSLIDENKKKNFFPISWRVIGGGVLMGEPKTPPATQDVNFQNDEMTFRGTDKKENRAPTKPLTRTRSTSTPPTPTTTQVKVESLFSAESPGNL</sequence>
<dbReference type="Gene3D" id="3.30.1370.210">
    <property type="match status" value="1"/>
</dbReference>
<dbReference type="PROSITE" id="PS50103">
    <property type="entry name" value="ZF_C3H1"/>
    <property type="match status" value="3"/>
</dbReference>
<accession>A0A8H5M6B6</accession>
<feature type="domain" description="C3H1-type" evidence="7">
    <location>
        <begin position="286"/>
        <end position="314"/>
    </location>
</feature>
<evidence type="ECO:0000256" key="2">
    <source>
        <dbReference type="ARBA" id="ARBA00022737"/>
    </source>
</evidence>
<reference evidence="8 9" key="1">
    <citation type="journal article" date="2020" name="ISME J.">
        <title>Uncovering the hidden diversity of litter-decomposition mechanisms in mushroom-forming fungi.</title>
        <authorList>
            <person name="Floudas D."/>
            <person name="Bentzer J."/>
            <person name="Ahren D."/>
            <person name="Johansson T."/>
            <person name="Persson P."/>
            <person name="Tunlid A."/>
        </authorList>
    </citation>
    <scope>NUCLEOTIDE SEQUENCE [LARGE SCALE GENOMIC DNA]</scope>
    <source>
        <strain evidence="8 9">CBS 661.87</strain>
    </source>
</reference>
<dbReference type="PANTHER" id="PTHR12547:SF18">
    <property type="entry name" value="PROTEIN TIS11"/>
    <property type="match status" value="1"/>
</dbReference>
<name>A0A8H5M6B6_9AGAR</name>
<dbReference type="GO" id="GO:0003729">
    <property type="term" value="F:mRNA binding"/>
    <property type="evidence" value="ECO:0007669"/>
    <property type="project" value="InterPro"/>
</dbReference>
<dbReference type="InterPro" id="IPR000571">
    <property type="entry name" value="Znf_CCCH"/>
</dbReference>
<dbReference type="Pfam" id="PF00642">
    <property type="entry name" value="zf-CCCH"/>
    <property type="match status" value="2"/>
</dbReference>
<keyword evidence="2" id="KW-0677">Repeat</keyword>
<evidence type="ECO:0000259" key="7">
    <source>
        <dbReference type="PROSITE" id="PS50103"/>
    </source>
</evidence>
<gene>
    <name evidence="8" type="ORF">D9615_002734</name>
</gene>
<dbReference type="SUPFAM" id="SSF90229">
    <property type="entry name" value="CCCH zinc finger"/>
    <property type="match status" value="2"/>
</dbReference>
<keyword evidence="9" id="KW-1185">Reference proteome</keyword>
<dbReference type="InterPro" id="IPR045877">
    <property type="entry name" value="ZFP36-like"/>
</dbReference>
<feature type="domain" description="C3H1-type" evidence="7">
    <location>
        <begin position="12"/>
        <end position="40"/>
    </location>
</feature>
<evidence type="ECO:0000313" key="8">
    <source>
        <dbReference type="EMBL" id="KAF5382463.1"/>
    </source>
</evidence>
<dbReference type="Gene3D" id="4.10.1000.10">
    <property type="entry name" value="Zinc finger, CCCH-type"/>
    <property type="match status" value="1"/>
</dbReference>
<comment type="caution">
    <text evidence="8">The sequence shown here is derived from an EMBL/GenBank/DDBJ whole genome shotgun (WGS) entry which is preliminary data.</text>
</comment>
<protein>
    <recommendedName>
        <fullName evidence="7">C3H1-type domain-containing protein</fullName>
    </recommendedName>
</protein>
<dbReference type="GO" id="GO:0008270">
    <property type="term" value="F:zinc ion binding"/>
    <property type="evidence" value="ECO:0007669"/>
    <property type="project" value="UniProtKB-KW"/>
</dbReference>
<evidence type="ECO:0000256" key="6">
    <source>
        <dbReference type="SAM" id="MobiDB-lite"/>
    </source>
</evidence>
<dbReference type="SMART" id="SM00356">
    <property type="entry name" value="ZnF_C3H1"/>
    <property type="match status" value="3"/>
</dbReference>
<evidence type="ECO:0000256" key="4">
    <source>
        <dbReference type="ARBA" id="ARBA00022833"/>
    </source>
</evidence>
<organism evidence="8 9">
    <name type="scientific">Tricholomella constricta</name>
    <dbReference type="NCBI Taxonomy" id="117010"/>
    <lineage>
        <taxon>Eukaryota</taxon>
        <taxon>Fungi</taxon>
        <taxon>Dikarya</taxon>
        <taxon>Basidiomycota</taxon>
        <taxon>Agaricomycotina</taxon>
        <taxon>Agaricomycetes</taxon>
        <taxon>Agaricomycetidae</taxon>
        <taxon>Agaricales</taxon>
        <taxon>Tricholomatineae</taxon>
        <taxon>Lyophyllaceae</taxon>
        <taxon>Tricholomella</taxon>
    </lineage>
</organism>
<keyword evidence="3 5" id="KW-0863">Zinc-finger</keyword>
<evidence type="ECO:0000256" key="3">
    <source>
        <dbReference type="ARBA" id="ARBA00022771"/>
    </source>
</evidence>
<keyword evidence="1 5" id="KW-0479">Metal-binding</keyword>
<evidence type="ECO:0000313" key="9">
    <source>
        <dbReference type="Proteomes" id="UP000565441"/>
    </source>
</evidence>
<feature type="compositionally biased region" description="Basic and acidic residues" evidence="6">
    <location>
        <begin position="380"/>
        <end position="392"/>
    </location>
</feature>
<feature type="compositionally biased region" description="Low complexity" evidence="6">
    <location>
        <begin position="393"/>
        <end position="405"/>
    </location>
</feature>
<keyword evidence="4 5" id="KW-0862">Zinc</keyword>
<feature type="compositionally biased region" description="Polar residues" evidence="6">
    <location>
        <begin position="368"/>
        <end position="379"/>
    </location>
</feature>
<feature type="zinc finger region" description="C3H1-type" evidence="5">
    <location>
        <begin position="286"/>
        <end position="314"/>
    </location>
</feature>
<feature type="domain" description="C3H1-type" evidence="7">
    <location>
        <begin position="45"/>
        <end position="72"/>
    </location>
</feature>
<dbReference type="EMBL" id="JAACJP010000008">
    <property type="protein sequence ID" value="KAF5382463.1"/>
    <property type="molecule type" value="Genomic_DNA"/>
</dbReference>
<dbReference type="Proteomes" id="UP000565441">
    <property type="component" value="Unassembled WGS sequence"/>
</dbReference>
<evidence type="ECO:0000256" key="1">
    <source>
        <dbReference type="ARBA" id="ARBA00022723"/>
    </source>
</evidence>
<evidence type="ECO:0000256" key="5">
    <source>
        <dbReference type="PROSITE-ProRule" id="PRU00723"/>
    </source>
</evidence>
<feature type="zinc finger region" description="C3H1-type" evidence="5">
    <location>
        <begin position="45"/>
        <end position="72"/>
    </location>
</feature>
<dbReference type="InterPro" id="IPR036855">
    <property type="entry name" value="Znf_CCCH_sf"/>
</dbReference>
<feature type="region of interest" description="Disordered" evidence="6">
    <location>
        <begin position="367"/>
        <end position="428"/>
    </location>
</feature>
<dbReference type="PANTHER" id="PTHR12547">
    <property type="entry name" value="CCCH ZINC FINGER/TIS11-RELATED"/>
    <property type="match status" value="1"/>
</dbReference>
<proteinExistence type="predicted"/>